<dbReference type="RefSeq" id="WP_108171877.1">
    <property type="nucleotide sequence ID" value="NZ_QBKQ01000002.1"/>
</dbReference>
<dbReference type="OrthoDB" id="1410249at2"/>
<sequence>MKKSLKRIDRGLSHYRDLKKDLESEDERISKSLPLFIRIMYYDTNPWIKQINRFDLLRLASLDEDFGQIDSKINNQVSYCSRINPRTKTYLEIPLNEFFESEILKIQDKLYTVKDFVFALAYNGGIHMIPDKKFEESYNLIYEEFFEKFPIISFEITEQISKILVQIFDELYSILVGDNNAYAFNSKFAPKIAEKGKILEGSLFEHSYMQFPVREKKSKGIRFCVEFKIRGNNSKNIIFEYGHREIEDLRIKLFNSKTYVIVEVKTKNDQETLRYDLKEKISEFINLEISLYPSGHLILAINNLTVANGKVNDKISIIDGKVIMGSNLSGSNFGEFFERTITVQSIDNNNEFRVLNAYAMKKLSLQPQNIPYNQIKREFIN</sequence>
<name>A0A2T6AI09_9FLAO</name>
<comment type="caution">
    <text evidence="1">The sequence shown here is derived from an EMBL/GenBank/DDBJ whole genome shotgun (WGS) entry which is preliminary data.</text>
</comment>
<keyword evidence="2" id="KW-1185">Reference proteome</keyword>
<proteinExistence type="predicted"/>
<reference evidence="1 2" key="1">
    <citation type="submission" date="2018-04" db="EMBL/GenBank/DDBJ databases">
        <title>Genomic Encyclopedia of Archaeal and Bacterial Type Strains, Phase II (KMG-II): from individual species to whole genera.</title>
        <authorList>
            <person name="Goeker M."/>
        </authorList>
    </citation>
    <scope>NUCLEOTIDE SEQUENCE [LARGE SCALE GENOMIC DNA]</scope>
    <source>
        <strain evidence="1 2">DSM 23082</strain>
    </source>
</reference>
<gene>
    <name evidence="1" type="ORF">C8P64_1977</name>
</gene>
<dbReference type="EMBL" id="QBKQ01000002">
    <property type="protein sequence ID" value="PTX43449.1"/>
    <property type="molecule type" value="Genomic_DNA"/>
</dbReference>
<dbReference type="AlphaFoldDB" id="A0A2T6AI09"/>
<dbReference type="Proteomes" id="UP000244174">
    <property type="component" value="Unassembled WGS sequence"/>
</dbReference>
<evidence type="ECO:0000313" key="2">
    <source>
        <dbReference type="Proteomes" id="UP000244174"/>
    </source>
</evidence>
<evidence type="ECO:0000313" key="1">
    <source>
        <dbReference type="EMBL" id="PTX43449.1"/>
    </source>
</evidence>
<organism evidence="1 2">
    <name type="scientific">Christiangramia gaetbulicola</name>
    <dbReference type="NCBI Taxonomy" id="703340"/>
    <lineage>
        <taxon>Bacteria</taxon>
        <taxon>Pseudomonadati</taxon>
        <taxon>Bacteroidota</taxon>
        <taxon>Flavobacteriia</taxon>
        <taxon>Flavobacteriales</taxon>
        <taxon>Flavobacteriaceae</taxon>
        <taxon>Christiangramia</taxon>
    </lineage>
</organism>
<accession>A0A2T6AI09</accession>
<protein>
    <submittedName>
        <fullName evidence="1">Uncharacterized protein</fullName>
    </submittedName>
</protein>